<evidence type="ECO:0000256" key="4">
    <source>
        <dbReference type="ARBA" id="ARBA00023242"/>
    </source>
</evidence>
<proteinExistence type="predicted"/>
<dbReference type="InterPro" id="IPR011598">
    <property type="entry name" value="bHLH_dom"/>
</dbReference>
<dbReference type="PANTHER" id="PTHR46807">
    <property type="entry name" value="TRANSCRIPTION FACTOR PIF3"/>
    <property type="match status" value="1"/>
</dbReference>
<dbReference type="InterPro" id="IPR044273">
    <property type="entry name" value="PIF3-like"/>
</dbReference>
<dbReference type="GO" id="GO:0005634">
    <property type="term" value="C:nucleus"/>
    <property type="evidence" value="ECO:0007669"/>
    <property type="project" value="UniProtKB-SubCell"/>
</dbReference>
<dbReference type="GO" id="GO:0046983">
    <property type="term" value="F:protein dimerization activity"/>
    <property type="evidence" value="ECO:0007669"/>
    <property type="project" value="InterPro"/>
</dbReference>
<organism evidence="8 9">
    <name type="scientific">Aristolochia fimbriata</name>
    <name type="common">White veined hardy Dutchman's pipe vine</name>
    <dbReference type="NCBI Taxonomy" id="158543"/>
    <lineage>
        <taxon>Eukaryota</taxon>
        <taxon>Viridiplantae</taxon>
        <taxon>Streptophyta</taxon>
        <taxon>Embryophyta</taxon>
        <taxon>Tracheophyta</taxon>
        <taxon>Spermatophyta</taxon>
        <taxon>Magnoliopsida</taxon>
        <taxon>Magnoliidae</taxon>
        <taxon>Piperales</taxon>
        <taxon>Aristolochiaceae</taxon>
        <taxon>Aristolochia</taxon>
    </lineage>
</organism>
<dbReference type="PROSITE" id="PS50888">
    <property type="entry name" value="BHLH"/>
    <property type="match status" value="1"/>
</dbReference>
<dbReference type="InterPro" id="IPR047265">
    <property type="entry name" value="PIF1-like_bHLH"/>
</dbReference>
<feature type="domain" description="BHLH" evidence="7">
    <location>
        <begin position="450"/>
        <end position="499"/>
    </location>
</feature>
<sequence length="718" mass="76569">MPLSEIHQIPKRRHELFSSNLPFEPEHEFVELLWENGQIVMQGQSAKAKKISPTTNSSNPSRAIFEKDGGDRVLPKIGRYESNLDPSMNELSSSGHVGVEEDNMVPWLRYPVDDSLQKGHCSDFLTDMAGIKTNSISAGNGVVPIDRNRNYSQAVQGDLLVRTNSSASLELGNSFKTIDRVSEGAKARSTKLFYSTPSTAPNFKSKLSSWTTDTKGSDQAPCANSGQTEPPSSAPMQTVAALKKDPKSLQPNNGSGVINFSHFSRPAAIVRAHLQSIDRLKSDESVRLSKSSNCNTSNELSLGETACGRSTQRKVAQPPFLPAHVDLENSSTKSLPRFTSGNATVNLDQEDLSKNDRCRSPDQIPSPSFAASVAAKKVGIGKVVEPVVASSSVCSGGTSAGAAPNDPKDRFKRKRCEMEESECQSEDVEDECIEARKQTSGRVSSAKKSRAAEVHNLSERRRRDRINEKMRALQELIPNCNKVDKASMLDEAIEYLKSLQLQVQIMSMGPGLCMPPVILPTGIQPMHMPHIPHFSPIGVGIGMGMGVSLGMGMLDMCGTSGRPLIPVPPMPGAQFPYSSIPGPPNLQRMAGAGLQMFGIPGQAFSTSVPGGPYIPLSGFSGKVASTPDMLAASGAPLTESSGPPSGSKDLTSRLNVLAPCTINSVASHVPASTQPTKDCGEQLDLVEGSDPNTHASGNGCINSTTGGHSSNMTNSFDG</sequence>
<feature type="region of interest" description="Disordered" evidence="6">
    <location>
        <begin position="669"/>
        <end position="718"/>
    </location>
</feature>
<protein>
    <recommendedName>
        <fullName evidence="7">BHLH domain-containing protein</fullName>
    </recommendedName>
</protein>
<feature type="compositionally biased region" description="Polar residues" evidence="6">
    <location>
        <begin position="204"/>
        <end position="214"/>
    </location>
</feature>
<feature type="region of interest" description="Disordered" evidence="6">
    <location>
        <begin position="204"/>
        <end position="237"/>
    </location>
</feature>
<name>A0AAV7FFK1_ARIFI</name>
<keyword evidence="4" id="KW-0539">Nucleus</keyword>
<reference evidence="8 9" key="1">
    <citation type="submission" date="2021-07" db="EMBL/GenBank/DDBJ databases">
        <title>The Aristolochia fimbriata genome: insights into angiosperm evolution, floral development and chemical biosynthesis.</title>
        <authorList>
            <person name="Jiao Y."/>
        </authorList>
    </citation>
    <scope>NUCLEOTIDE SEQUENCE [LARGE SCALE GENOMIC DNA]</scope>
    <source>
        <strain evidence="8">IBCAS-2021</strain>
        <tissue evidence="8">Leaf</tissue>
    </source>
</reference>
<dbReference type="SUPFAM" id="SSF47459">
    <property type="entry name" value="HLH, helix-loop-helix DNA-binding domain"/>
    <property type="match status" value="1"/>
</dbReference>
<dbReference type="InterPro" id="IPR036638">
    <property type="entry name" value="HLH_DNA-bd_sf"/>
</dbReference>
<dbReference type="CDD" id="cd11445">
    <property type="entry name" value="bHLH_AtPIF_like"/>
    <property type="match status" value="1"/>
</dbReference>
<keyword evidence="5" id="KW-0175">Coiled coil</keyword>
<keyword evidence="2" id="KW-0805">Transcription regulation</keyword>
<gene>
    <name evidence="8" type="ORF">H6P81_004505</name>
</gene>
<keyword evidence="3" id="KW-0804">Transcription</keyword>
<feature type="compositionally biased region" description="Polar residues" evidence="6">
    <location>
        <begin position="222"/>
        <end position="236"/>
    </location>
</feature>
<evidence type="ECO:0000256" key="6">
    <source>
        <dbReference type="SAM" id="MobiDB-lite"/>
    </source>
</evidence>
<dbReference type="GO" id="GO:0003700">
    <property type="term" value="F:DNA-binding transcription factor activity"/>
    <property type="evidence" value="ECO:0007669"/>
    <property type="project" value="InterPro"/>
</dbReference>
<comment type="caution">
    <text evidence="8">The sequence shown here is derived from an EMBL/GenBank/DDBJ whole genome shotgun (WGS) entry which is preliminary data.</text>
</comment>
<evidence type="ECO:0000259" key="7">
    <source>
        <dbReference type="PROSITE" id="PS50888"/>
    </source>
</evidence>
<dbReference type="Gene3D" id="4.10.280.10">
    <property type="entry name" value="Helix-loop-helix DNA-binding domain"/>
    <property type="match status" value="1"/>
</dbReference>
<dbReference type="AlphaFoldDB" id="A0AAV7FFK1"/>
<keyword evidence="9" id="KW-1185">Reference proteome</keyword>
<dbReference type="Proteomes" id="UP000825729">
    <property type="component" value="Unassembled WGS sequence"/>
</dbReference>
<evidence type="ECO:0000313" key="9">
    <source>
        <dbReference type="Proteomes" id="UP000825729"/>
    </source>
</evidence>
<dbReference type="EMBL" id="JAINDJ010000002">
    <property type="protein sequence ID" value="KAG9459997.1"/>
    <property type="molecule type" value="Genomic_DNA"/>
</dbReference>
<comment type="subcellular location">
    <subcellularLocation>
        <location evidence="1">Nucleus</location>
    </subcellularLocation>
</comment>
<evidence type="ECO:0000313" key="8">
    <source>
        <dbReference type="EMBL" id="KAG9459997.1"/>
    </source>
</evidence>
<dbReference type="FunFam" id="4.10.280.10:FF:000004">
    <property type="entry name" value="Basic helix-loop-helix transcription factor"/>
    <property type="match status" value="1"/>
</dbReference>
<dbReference type="PANTHER" id="PTHR46807:SF1">
    <property type="entry name" value="TRANSCRIPTION FACTOR PIF3"/>
    <property type="match status" value="1"/>
</dbReference>
<feature type="coiled-coil region" evidence="5">
    <location>
        <begin position="411"/>
        <end position="438"/>
    </location>
</feature>
<evidence type="ECO:0000256" key="5">
    <source>
        <dbReference type="SAM" id="Coils"/>
    </source>
</evidence>
<accession>A0AAV7FFK1</accession>
<evidence type="ECO:0000256" key="2">
    <source>
        <dbReference type="ARBA" id="ARBA00023015"/>
    </source>
</evidence>
<evidence type="ECO:0000256" key="3">
    <source>
        <dbReference type="ARBA" id="ARBA00023163"/>
    </source>
</evidence>
<dbReference type="SMART" id="SM00353">
    <property type="entry name" value="HLH"/>
    <property type="match status" value="1"/>
</dbReference>
<feature type="compositionally biased region" description="Polar residues" evidence="6">
    <location>
        <begin position="690"/>
        <end position="718"/>
    </location>
</feature>
<dbReference type="Pfam" id="PF00010">
    <property type="entry name" value="HLH"/>
    <property type="match status" value="1"/>
</dbReference>
<evidence type="ECO:0000256" key="1">
    <source>
        <dbReference type="ARBA" id="ARBA00004123"/>
    </source>
</evidence>